<accession>A0ABU0S690</accession>
<gene>
    <name evidence="2" type="ORF">QFZ34_001450</name>
</gene>
<dbReference type="Proteomes" id="UP001237780">
    <property type="component" value="Unassembled WGS sequence"/>
</dbReference>
<feature type="domain" description="AB hydrolase-1" evidence="1">
    <location>
        <begin position="4"/>
        <end position="230"/>
    </location>
</feature>
<dbReference type="Pfam" id="PF12697">
    <property type="entry name" value="Abhydrolase_6"/>
    <property type="match status" value="1"/>
</dbReference>
<dbReference type="Gene3D" id="3.40.50.1820">
    <property type="entry name" value="alpha/beta hydrolase"/>
    <property type="match status" value="1"/>
</dbReference>
<reference evidence="2 3" key="1">
    <citation type="submission" date="2023-07" db="EMBL/GenBank/DDBJ databases">
        <title>Comparative genomics of wheat-associated soil bacteria to identify genetic determinants of phenazine resistance.</title>
        <authorList>
            <person name="Mouncey N."/>
        </authorList>
    </citation>
    <scope>NUCLEOTIDE SEQUENCE [LARGE SCALE GENOMIC DNA]</scope>
    <source>
        <strain evidence="2 3">W4I11</strain>
    </source>
</reference>
<dbReference type="RefSeq" id="WP_307278578.1">
    <property type="nucleotide sequence ID" value="NZ_JAUSZT010000002.1"/>
</dbReference>
<name>A0ABU0S690_9HYPH</name>
<dbReference type="PANTHER" id="PTHR43798:SF33">
    <property type="entry name" value="HYDROLASE, PUTATIVE (AFU_ORTHOLOGUE AFUA_2G14860)-RELATED"/>
    <property type="match status" value="1"/>
</dbReference>
<comment type="caution">
    <text evidence="2">The sequence shown here is derived from an EMBL/GenBank/DDBJ whole genome shotgun (WGS) entry which is preliminary data.</text>
</comment>
<evidence type="ECO:0000313" key="2">
    <source>
        <dbReference type="EMBL" id="MDQ0996273.1"/>
    </source>
</evidence>
<sequence>MPAVLVHGVPDTHRLWDRVRAELKRTDIIALSLPGFDAPISDGFRSTKEEYLAWLIEQIEAIGEPVDLVGHDWGCLLTARIASVRPDLVRTWTGINGPLDPEYKWHYLAEIWQKPGEGEKWMAALDAAEFARNLIDAGMPPEDAHESVSHIDDQMKAGILALYRSAINVGAEWKPGLASVQAPALVIWGIDDPYLPNRFADLLGEATRARAVVKLRATHWPLLNVPSDVARDLEAHWATVR</sequence>
<organism evidence="2 3">
    <name type="scientific">Phyllobacterium ifriqiyense</name>
    <dbReference type="NCBI Taxonomy" id="314238"/>
    <lineage>
        <taxon>Bacteria</taxon>
        <taxon>Pseudomonadati</taxon>
        <taxon>Pseudomonadota</taxon>
        <taxon>Alphaproteobacteria</taxon>
        <taxon>Hyphomicrobiales</taxon>
        <taxon>Phyllobacteriaceae</taxon>
        <taxon>Phyllobacterium</taxon>
    </lineage>
</organism>
<evidence type="ECO:0000313" key="3">
    <source>
        <dbReference type="Proteomes" id="UP001237780"/>
    </source>
</evidence>
<dbReference type="InterPro" id="IPR000073">
    <property type="entry name" value="AB_hydrolase_1"/>
</dbReference>
<dbReference type="EMBL" id="JAUSZT010000002">
    <property type="protein sequence ID" value="MDQ0996273.1"/>
    <property type="molecule type" value="Genomic_DNA"/>
</dbReference>
<evidence type="ECO:0000259" key="1">
    <source>
        <dbReference type="Pfam" id="PF12697"/>
    </source>
</evidence>
<dbReference type="SUPFAM" id="SSF53474">
    <property type="entry name" value="alpha/beta-Hydrolases"/>
    <property type="match status" value="1"/>
</dbReference>
<protein>
    <submittedName>
        <fullName evidence="2">Pimeloyl-ACP methyl ester carboxylesterase</fullName>
    </submittedName>
</protein>
<dbReference type="PANTHER" id="PTHR43798">
    <property type="entry name" value="MONOACYLGLYCEROL LIPASE"/>
    <property type="match status" value="1"/>
</dbReference>
<dbReference type="InterPro" id="IPR050266">
    <property type="entry name" value="AB_hydrolase_sf"/>
</dbReference>
<keyword evidence="3" id="KW-1185">Reference proteome</keyword>
<proteinExistence type="predicted"/>
<dbReference type="InterPro" id="IPR029058">
    <property type="entry name" value="AB_hydrolase_fold"/>
</dbReference>